<gene>
    <name evidence="1" type="ORF">E5329_26455</name>
</gene>
<evidence type="ECO:0000313" key="1">
    <source>
        <dbReference type="EMBL" id="TGY87705.1"/>
    </source>
</evidence>
<organism evidence="1 2">
    <name type="scientific">Petralouisia muris</name>
    <dbReference type="NCBI Taxonomy" id="3032872"/>
    <lineage>
        <taxon>Bacteria</taxon>
        <taxon>Bacillati</taxon>
        <taxon>Bacillota</taxon>
        <taxon>Clostridia</taxon>
        <taxon>Lachnospirales</taxon>
        <taxon>Lachnospiraceae</taxon>
        <taxon>Petralouisia</taxon>
    </lineage>
</organism>
<dbReference type="Proteomes" id="UP000304953">
    <property type="component" value="Unassembled WGS sequence"/>
</dbReference>
<comment type="caution">
    <text evidence="1">The sequence shown here is derived from an EMBL/GenBank/DDBJ whole genome shotgun (WGS) entry which is preliminary data.</text>
</comment>
<name>A0AC61RMP5_9FIRM</name>
<evidence type="ECO:0000313" key="2">
    <source>
        <dbReference type="Proteomes" id="UP000304953"/>
    </source>
</evidence>
<accession>A0AC61RMP5</accession>
<dbReference type="EMBL" id="SRYA01000111">
    <property type="protein sequence ID" value="TGY87705.1"/>
    <property type="molecule type" value="Genomic_DNA"/>
</dbReference>
<protein>
    <submittedName>
        <fullName evidence="1">Uncharacterized protein</fullName>
    </submittedName>
</protein>
<reference evidence="1" key="1">
    <citation type="submission" date="2019-04" db="EMBL/GenBank/DDBJ databases">
        <title>Microbes associate with the intestines of laboratory mice.</title>
        <authorList>
            <person name="Navarre W."/>
            <person name="Wong E."/>
            <person name="Huang K."/>
            <person name="Tropini C."/>
            <person name="Ng K."/>
            <person name="Yu B."/>
        </authorList>
    </citation>
    <scope>NUCLEOTIDE SEQUENCE</scope>
    <source>
        <strain evidence="1">NM01_1-7b</strain>
    </source>
</reference>
<keyword evidence="2" id="KW-1185">Reference proteome</keyword>
<sequence>MDHNLFTDKQIECLYSDGGFLSFINQYFSSFSTCIQEIGYELDTTKITPTDWEIYLRIVLANIETLHELISDLDSCLSMAHADKEETYIGNIGGRLNVSKYTKRLTQRRYPKDYPCVVKAKTYVTPENVYIIFIIKNILEMLDRFKRFLRDKGNAAIYRELSLIEHHSKAFRMFSTKAYFKECQQLSDQIKKSYGNVFPSEEINIIYNRIHKSKIRNPLNYQKIFNWYNAFQQGSVIKSHSKTLNILRYSNDFANKLFELWCLYSIKQTFISEFDANLIEEKNIMEVGDGYVFKLSVPTGGILEIYYQKGANLYWKTKEELVWKYNKNGTLQGLRGIPDISIRYMSKENSLVMIDVKNRIRNSGANTEEIYKMIGYFTNFRRAFEEHCSKNVKKQGALIFRNDANAFDELLESENGYKIMTLSAGIGNQSNLNIMQFKKLCKYVLDVQGIDGTTCE</sequence>
<proteinExistence type="predicted"/>